<evidence type="ECO:0000259" key="15">
    <source>
        <dbReference type="Pfam" id="PF00137"/>
    </source>
</evidence>
<evidence type="ECO:0000256" key="9">
    <source>
        <dbReference type="ARBA" id="ARBA00023065"/>
    </source>
</evidence>
<dbReference type="GO" id="GO:0033177">
    <property type="term" value="C:proton-transporting two-sector ATPase complex, proton-transporting domain"/>
    <property type="evidence" value="ECO:0007669"/>
    <property type="project" value="InterPro"/>
</dbReference>
<evidence type="ECO:0000256" key="14">
    <source>
        <dbReference type="HAMAP-Rule" id="MF_01396"/>
    </source>
</evidence>
<dbReference type="PRINTS" id="PR00124">
    <property type="entry name" value="ATPASEC"/>
</dbReference>
<comment type="caution">
    <text evidence="16">The sequence shown here is derived from an EMBL/GenBank/DDBJ whole genome shotgun (WGS) entry which is preliminary data.</text>
</comment>
<organism evidence="16 17">
    <name type="scientific">Candidatus Saganbacteria bacterium CG08_land_8_20_14_0_20_45_16</name>
    <dbReference type="NCBI Taxonomy" id="2014293"/>
    <lineage>
        <taxon>Bacteria</taxon>
        <taxon>Bacillati</taxon>
        <taxon>Saganbacteria</taxon>
    </lineage>
</organism>
<comment type="function">
    <text evidence="13 14">F(1)F(0) ATP synthase produces ATP from ADP in the presence of a proton or sodium gradient. F-type ATPases consist of two structural domains, F(1) containing the extramembraneous catalytic core and F(0) containing the membrane proton channel, linked together by a central stalk and a peripheral stalk. During catalysis, ATP synthesis in the catalytic domain of F(1) is coupled via a rotary mechanism of the central stalk subunits to proton translocation.</text>
</comment>
<proteinExistence type="inferred from homology"/>
<comment type="function">
    <text evidence="14">Key component of the F(0) channel; it plays a direct role in translocation across the membrane. A homomeric c-ring of between 10-14 subunits forms the central stalk rotor element with the F(1) delta and epsilon subunits.</text>
</comment>
<sequence>MLNYLGAGLAIGLAGLGASIGIGLVGARTVESIARQPEAAPTVRVTMIIAIAFVESIALYALIISFLLLAK</sequence>
<gene>
    <name evidence="14 16" type="primary">atpE</name>
    <name evidence="16" type="ORF">COT42_01905</name>
</gene>
<evidence type="ECO:0000256" key="11">
    <source>
        <dbReference type="ARBA" id="ARBA00023136"/>
    </source>
</evidence>
<comment type="similarity">
    <text evidence="2 14">Belongs to the ATPase C chain family.</text>
</comment>
<dbReference type="CDD" id="cd18121">
    <property type="entry name" value="ATP-synt_Fo_c"/>
    <property type="match status" value="1"/>
</dbReference>
<dbReference type="Pfam" id="PF00137">
    <property type="entry name" value="ATP-synt_C"/>
    <property type="match status" value="1"/>
</dbReference>
<evidence type="ECO:0000256" key="10">
    <source>
        <dbReference type="ARBA" id="ARBA00023121"/>
    </source>
</evidence>
<dbReference type="InterPro" id="IPR000454">
    <property type="entry name" value="ATP_synth_F0_csu"/>
</dbReference>
<dbReference type="NCBIfam" id="TIGR01260">
    <property type="entry name" value="ATP_synt_c"/>
    <property type="match status" value="1"/>
</dbReference>
<reference evidence="16 17" key="1">
    <citation type="submission" date="2017-09" db="EMBL/GenBank/DDBJ databases">
        <title>Depth-based differentiation of microbial function through sediment-hosted aquifers and enrichment of novel symbionts in the deep terrestrial subsurface.</title>
        <authorList>
            <person name="Probst A.J."/>
            <person name="Ladd B."/>
            <person name="Jarett J.K."/>
            <person name="Geller-Mcgrath D.E."/>
            <person name="Sieber C.M."/>
            <person name="Emerson J.B."/>
            <person name="Anantharaman K."/>
            <person name="Thomas B.C."/>
            <person name="Malmstrom R."/>
            <person name="Stieglmeier M."/>
            <person name="Klingl A."/>
            <person name="Woyke T."/>
            <person name="Ryan C.M."/>
            <person name="Banfield J.F."/>
        </authorList>
    </citation>
    <scope>NUCLEOTIDE SEQUENCE [LARGE SCALE GENOMIC DNA]</scope>
    <source>
        <strain evidence="16">CG08_land_8_20_14_0_20_45_16</strain>
    </source>
</reference>
<evidence type="ECO:0000256" key="8">
    <source>
        <dbReference type="ARBA" id="ARBA00022989"/>
    </source>
</evidence>
<evidence type="ECO:0000256" key="7">
    <source>
        <dbReference type="ARBA" id="ARBA00022781"/>
    </source>
</evidence>
<dbReference type="GO" id="GO:0045259">
    <property type="term" value="C:proton-transporting ATP synthase complex"/>
    <property type="evidence" value="ECO:0007669"/>
    <property type="project" value="UniProtKB-KW"/>
</dbReference>
<dbReference type="GO" id="GO:0008289">
    <property type="term" value="F:lipid binding"/>
    <property type="evidence" value="ECO:0007669"/>
    <property type="project" value="UniProtKB-KW"/>
</dbReference>
<feature type="domain" description="V-ATPase proteolipid subunit C-like" evidence="15">
    <location>
        <begin position="5"/>
        <end position="68"/>
    </location>
</feature>
<dbReference type="PROSITE" id="PS00605">
    <property type="entry name" value="ATPASE_C"/>
    <property type="match status" value="1"/>
</dbReference>
<evidence type="ECO:0000313" key="17">
    <source>
        <dbReference type="Proteomes" id="UP000231343"/>
    </source>
</evidence>
<keyword evidence="8 14" id="KW-1133">Transmembrane helix</keyword>
<dbReference type="EMBL" id="PEYM01000038">
    <property type="protein sequence ID" value="PIS31075.1"/>
    <property type="molecule type" value="Genomic_DNA"/>
</dbReference>
<accession>A0A2H0Y0S0</accession>
<evidence type="ECO:0000256" key="5">
    <source>
        <dbReference type="ARBA" id="ARBA00022547"/>
    </source>
</evidence>
<evidence type="ECO:0000256" key="4">
    <source>
        <dbReference type="ARBA" id="ARBA00022475"/>
    </source>
</evidence>
<name>A0A2H0Y0S0_UNCSA</name>
<evidence type="ECO:0000256" key="1">
    <source>
        <dbReference type="ARBA" id="ARBA00004141"/>
    </source>
</evidence>
<keyword evidence="3 14" id="KW-0813">Transport</keyword>
<comment type="caution">
    <text evidence="14">Lacks conserved residue(s) required for the propagation of feature annotation.</text>
</comment>
<dbReference type="InterPro" id="IPR020537">
    <property type="entry name" value="ATP_synth_F0_csu_DDCD_BS"/>
</dbReference>
<dbReference type="Gene3D" id="1.20.20.10">
    <property type="entry name" value="F1F0 ATP synthase subunit C"/>
    <property type="match status" value="1"/>
</dbReference>
<dbReference type="InterPro" id="IPR005953">
    <property type="entry name" value="ATP_synth_csu_bac/chlpt"/>
</dbReference>
<keyword evidence="11 14" id="KW-0472">Membrane</keyword>
<evidence type="ECO:0000313" key="16">
    <source>
        <dbReference type="EMBL" id="PIS31075.1"/>
    </source>
</evidence>
<feature type="transmembrane region" description="Helical" evidence="14">
    <location>
        <begin position="45"/>
        <end position="70"/>
    </location>
</feature>
<comment type="subcellular location">
    <subcellularLocation>
        <location evidence="14">Cell membrane</location>
        <topology evidence="14">Multi-pass membrane protein</topology>
    </subcellularLocation>
    <subcellularLocation>
        <location evidence="1">Membrane</location>
        <topology evidence="1">Multi-pass membrane protein</topology>
    </subcellularLocation>
</comment>
<keyword evidence="12 14" id="KW-0066">ATP synthesis</keyword>
<dbReference type="GO" id="GO:0005886">
    <property type="term" value="C:plasma membrane"/>
    <property type="evidence" value="ECO:0007669"/>
    <property type="project" value="UniProtKB-SubCell"/>
</dbReference>
<keyword evidence="7 14" id="KW-0375">Hydrogen ion transport</keyword>
<keyword evidence="10 14" id="KW-0446">Lipid-binding</keyword>
<evidence type="ECO:0000256" key="2">
    <source>
        <dbReference type="ARBA" id="ARBA00006704"/>
    </source>
</evidence>
<dbReference type="SUPFAM" id="SSF81333">
    <property type="entry name" value="F1F0 ATP synthase subunit C"/>
    <property type="match status" value="1"/>
</dbReference>
<evidence type="ECO:0000256" key="13">
    <source>
        <dbReference type="ARBA" id="ARBA00025198"/>
    </source>
</evidence>
<evidence type="ECO:0000256" key="3">
    <source>
        <dbReference type="ARBA" id="ARBA00022448"/>
    </source>
</evidence>
<protein>
    <recommendedName>
        <fullName evidence="14">ATP synthase subunit c</fullName>
    </recommendedName>
    <alternativeName>
        <fullName evidence="14">ATP synthase F(0) sector subunit c</fullName>
    </alternativeName>
    <alternativeName>
        <fullName evidence="14">F-type ATPase subunit c</fullName>
        <shortName evidence="14">F-ATPase subunit c</shortName>
    </alternativeName>
    <alternativeName>
        <fullName evidence="14">Lipid-binding protein</fullName>
    </alternativeName>
</protein>
<dbReference type="AlphaFoldDB" id="A0A2H0Y0S0"/>
<evidence type="ECO:0000256" key="12">
    <source>
        <dbReference type="ARBA" id="ARBA00023310"/>
    </source>
</evidence>
<keyword evidence="5 14" id="KW-0138">CF(0)</keyword>
<dbReference type="InterPro" id="IPR035921">
    <property type="entry name" value="F/V-ATP_Csub_sf"/>
</dbReference>
<dbReference type="HAMAP" id="MF_01396">
    <property type="entry name" value="ATP_synth_c_bact"/>
    <property type="match status" value="1"/>
</dbReference>
<keyword evidence="4 14" id="KW-1003">Cell membrane</keyword>
<dbReference type="GO" id="GO:0046933">
    <property type="term" value="F:proton-transporting ATP synthase activity, rotational mechanism"/>
    <property type="evidence" value="ECO:0007669"/>
    <property type="project" value="UniProtKB-UniRule"/>
</dbReference>
<dbReference type="InterPro" id="IPR002379">
    <property type="entry name" value="ATPase_proteolipid_c-like_dom"/>
</dbReference>
<dbReference type="Proteomes" id="UP000231343">
    <property type="component" value="Unassembled WGS sequence"/>
</dbReference>
<dbReference type="FunFam" id="1.20.20.10:FF:000004">
    <property type="entry name" value="ATP synthase subunit c"/>
    <property type="match status" value="1"/>
</dbReference>
<feature type="site" description="Reversibly protonated during proton transport" evidence="14">
    <location>
        <position position="55"/>
    </location>
</feature>
<evidence type="ECO:0000256" key="6">
    <source>
        <dbReference type="ARBA" id="ARBA00022692"/>
    </source>
</evidence>
<keyword evidence="9 14" id="KW-0406">Ion transport</keyword>
<dbReference type="InterPro" id="IPR038662">
    <property type="entry name" value="ATP_synth_F0_csu_sf"/>
</dbReference>
<keyword evidence="6 14" id="KW-0812">Transmembrane</keyword>